<dbReference type="AlphaFoldDB" id="A0A6M3IKU6"/>
<reference evidence="1" key="1">
    <citation type="submission" date="2020-03" db="EMBL/GenBank/DDBJ databases">
        <title>The deep terrestrial virosphere.</title>
        <authorList>
            <person name="Holmfeldt K."/>
            <person name="Nilsson E."/>
            <person name="Simone D."/>
            <person name="Lopez-Fernandez M."/>
            <person name="Wu X."/>
            <person name="de Brujin I."/>
            <person name="Lundin D."/>
            <person name="Andersson A."/>
            <person name="Bertilsson S."/>
            <person name="Dopson M."/>
        </authorList>
    </citation>
    <scope>NUCLEOTIDE SEQUENCE</scope>
    <source>
        <strain evidence="1">MM415B01744</strain>
    </source>
</reference>
<dbReference type="EMBL" id="MT141249">
    <property type="protein sequence ID" value="QJA57002.1"/>
    <property type="molecule type" value="Genomic_DNA"/>
</dbReference>
<accession>A0A6M3IKU6</accession>
<gene>
    <name evidence="1" type="ORF">MM415B01744_0007</name>
</gene>
<sequence length="152" mass="16970">MTWTTAVSTTNVRTEYPLLTTGVYSDARLTATLAKAEDEIEAILRDKYELTDPGADGYVWRACLCLTLYYALNSAFGEQGMTGDQRTAVGAYWFEYDQFRKDVQDRRVKLSLTPATTQPAPSVSNLNLGSSDYSQFDLDSLHDNGFPLVNDE</sequence>
<name>A0A6M3IKU6_9ZZZZ</name>
<evidence type="ECO:0000313" key="1">
    <source>
        <dbReference type="EMBL" id="QJA57002.1"/>
    </source>
</evidence>
<protein>
    <submittedName>
        <fullName evidence="1">Uncharacterized protein</fullName>
    </submittedName>
</protein>
<organism evidence="1">
    <name type="scientific">viral metagenome</name>
    <dbReference type="NCBI Taxonomy" id="1070528"/>
    <lineage>
        <taxon>unclassified sequences</taxon>
        <taxon>metagenomes</taxon>
        <taxon>organismal metagenomes</taxon>
    </lineage>
</organism>
<proteinExistence type="predicted"/>